<dbReference type="Proteomes" id="UP000193467">
    <property type="component" value="Unassembled WGS sequence"/>
</dbReference>
<reference evidence="2 3" key="1">
    <citation type="submission" date="2016-07" db="EMBL/GenBank/DDBJ databases">
        <title>Pervasive Adenine N6-methylation of Active Genes in Fungi.</title>
        <authorList>
            <consortium name="DOE Joint Genome Institute"/>
            <person name="Mondo S.J."/>
            <person name="Dannebaum R.O."/>
            <person name="Kuo R.C."/>
            <person name="Labutti K."/>
            <person name="Haridas S."/>
            <person name="Kuo A."/>
            <person name="Salamov A."/>
            <person name="Ahrendt S.R."/>
            <person name="Lipzen A."/>
            <person name="Sullivan W."/>
            <person name="Andreopoulos W.B."/>
            <person name="Clum A."/>
            <person name="Lindquist E."/>
            <person name="Daum C."/>
            <person name="Ramamoorthy G.K."/>
            <person name="Gryganskyi A."/>
            <person name="Culley D."/>
            <person name="Magnuson J.K."/>
            <person name="James T.Y."/>
            <person name="O'Malley M.A."/>
            <person name="Stajich J.E."/>
            <person name="Spatafora J.W."/>
            <person name="Visel A."/>
            <person name="Grigoriev I.V."/>
        </authorList>
    </citation>
    <scope>NUCLEOTIDE SEQUENCE [LARGE SCALE GENOMIC DNA]</scope>
    <source>
        <strain evidence="2 3">62-1032</strain>
    </source>
</reference>
<dbReference type="EMBL" id="MCGR01000042">
    <property type="protein sequence ID" value="ORY74298.1"/>
    <property type="molecule type" value="Genomic_DNA"/>
</dbReference>
<feature type="compositionally biased region" description="Polar residues" evidence="1">
    <location>
        <begin position="576"/>
        <end position="587"/>
    </location>
</feature>
<feature type="region of interest" description="Disordered" evidence="1">
    <location>
        <begin position="1242"/>
        <end position="1272"/>
    </location>
</feature>
<feature type="compositionally biased region" description="Low complexity" evidence="1">
    <location>
        <begin position="527"/>
        <end position="543"/>
    </location>
</feature>
<feature type="region of interest" description="Disordered" evidence="1">
    <location>
        <begin position="213"/>
        <end position="1066"/>
    </location>
</feature>
<accession>A0A1Y2ERW0</accession>
<feature type="compositionally biased region" description="Basic residues" evidence="1">
    <location>
        <begin position="213"/>
        <end position="227"/>
    </location>
</feature>
<feature type="compositionally biased region" description="Basic and acidic residues" evidence="1">
    <location>
        <begin position="179"/>
        <end position="190"/>
    </location>
</feature>
<feature type="compositionally biased region" description="Basic residues" evidence="1">
    <location>
        <begin position="1"/>
        <end position="10"/>
    </location>
</feature>
<feature type="compositionally biased region" description="Basic and acidic residues" evidence="1">
    <location>
        <begin position="108"/>
        <end position="123"/>
    </location>
</feature>
<feature type="compositionally biased region" description="Low complexity" evidence="1">
    <location>
        <begin position="37"/>
        <end position="50"/>
    </location>
</feature>
<proteinExistence type="predicted"/>
<feature type="compositionally biased region" description="Low complexity" evidence="1">
    <location>
        <begin position="1044"/>
        <end position="1058"/>
    </location>
</feature>
<feature type="compositionally biased region" description="Low complexity" evidence="1">
    <location>
        <begin position="949"/>
        <end position="969"/>
    </location>
</feature>
<feature type="compositionally biased region" description="Polar residues" evidence="1">
    <location>
        <begin position="92"/>
        <end position="101"/>
    </location>
</feature>
<feature type="compositionally biased region" description="Pro residues" evidence="1">
    <location>
        <begin position="287"/>
        <end position="301"/>
    </location>
</feature>
<feature type="compositionally biased region" description="Low complexity" evidence="1">
    <location>
        <begin position="1124"/>
        <end position="1139"/>
    </location>
</feature>
<feature type="compositionally biased region" description="Acidic residues" evidence="1">
    <location>
        <begin position="1004"/>
        <end position="1017"/>
    </location>
</feature>
<dbReference type="InParanoid" id="A0A1Y2ERW0"/>
<feature type="compositionally biased region" description="Low complexity" evidence="1">
    <location>
        <begin position="763"/>
        <end position="789"/>
    </location>
</feature>
<protein>
    <submittedName>
        <fullName evidence="2">Uncharacterized protein</fullName>
    </submittedName>
</protein>
<feature type="compositionally biased region" description="Gly residues" evidence="1">
    <location>
        <begin position="1032"/>
        <end position="1043"/>
    </location>
</feature>
<feature type="compositionally biased region" description="Acidic residues" evidence="1">
    <location>
        <begin position="611"/>
        <end position="626"/>
    </location>
</feature>
<dbReference type="AlphaFoldDB" id="A0A1Y2ERW0"/>
<feature type="compositionally biased region" description="Basic and acidic residues" evidence="1">
    <location>
        <begin position="377"/>
        <end position="397"/>
    </location>
</feature>
<feature type="compositionally biased region" description="Polar residues" evidence="1">
    <location>
        <begin position="747"/>
        <end position="759"/>
    </location>
</feature>
<feature type="compositionally biased region" description="Polar residues" evidence="1">
    <location>
        <begin position="705"/>
        <end position="737"/>
    </location>
</feature>
<dbReference type="OrthoDB" id="2537927at2759"/>
<feature type="compositionally biased region" description="Low complexity" evidence="1">
    <location>
        <begin position="417"/>
        <end position="444"/>
    </location>
</feature>
<feature type="compositionally biased region" description="Polar residues" evidence="1">
    <location>
        <begin position="632"/>
        <end position="650"/>
    </location>
</feature>
<name>A0A1Y2ERW0_9BASI</name>
<sequence length="1272" mass="133309">MGLFTRKKKQQQQQPQQPLGDDERYSPSLAAPSTSHLAPSPEPSLKSPSLRTQRQGSAASSSRFSNPFRSSSFSSAPPSPSTTLLNADPQHRSSALPSSAFNPPPRDAQAHLRVDTRHPKEEGSWDDLGVPLAGSPEAYSPHQHQQQQQGGSPIASLNRFKLFGGGGGSSVSLPLPPAQRRESMEQETLREQQVGLQGQQQQQAYELEVEKKSRWKLGRGGAAKRRSGSVGSTLSMSQVTGGGLGIGGQQQQQNDDEDGGFFVRSFRTVSRVQDPITTGPYESLPPASSPPLPALPPPSPQQIPQRLSFDHDSHRSMSASSSSAPRPPLNTRSPGSNSWTNVADRAPSPTISVEAFRFASSRSKSTVSLASMGEDQPLERPRFEPSERRRSSFRSESDVGVGVLAPPRPQYARQHSRSSSNNSSSSDVRSQQQQQQQGMNQSDSVASVASYATAPERPQMSREASSETELKLIAMYGTSPQLTQGTLTPSNSTPFISSLPFESGSSDFEVERLASSPPRAQPTRRGSTPLDSTTSSPYTPTAPRHASVSAPSVAVQPPTPVTDPTFVPPPQRAAMQHQQSPTASRGRTVSAMAASSATKGKGKARGWNSDSSEEEEDSDDSEDDDVPLANIRSRSQTDLSLYANHNSSGSMLMLRKGSSEVEVLAEPKVSPPKPTPSPSSHTSRESIGRGTPPLSAQTAGALLRQGSQRRSVSTLSFSNPMAATTAASHAPSVSLSTPPQPTLGFRSHSNPSSPASTVHTFLPSSTTTSLLPSLTSSASTTPTMSAASSYQPRIVSSSSSGSGSGSGSSAPRTPKDHSPAVSDLGMKSNGSTARSSVSVVGGGSLFGDEERRQVKFADNASQPSLGGGGAGSKFGRRMSAQPLNGAAPPVRASIAGPPRSSSMANLHQSSLSLGATPKGGAPSIRASGSLASFAQQQQQQRRSVSNGQPSPTTPTTASSSASTAGPSSARQPGSVFDRMKARHKAETLSAIALGKDLNGPEGAIADDDEDDEDDDEPLASLPARRGSQAGSMYGGSMLGGMGGMQQQQQQQHQFAQQQFYPGHAHQTSIGGYSPLAMAPPGVDPYLYASLPNDQKMQLHQRSQQMMQMMAQAAYQAKAESQAGWETGSNVSGSSSHVGGPPQQRASVASFNSFGPGGGGMSPMMGMGMPPMMGYGAPYGAMGMPLHPPQPVPASPQSSYSTSSYQQMPRNARLPPFAPSFAMSQPMFQQSMYAGSAIGMPSGGGGGSVMGMPPTAQREARKGPASAMGMGRR</sequence>
<feature type="compositionally biased region" description="Low complexity" evidence="1">
    <location>
        <begin position="57"/>
        <end position="76"/>
    </location>
</feature>
<gene>
    <name evidence="2" type="ORF">BCR35DRAFT_142278</name>
</gene>
<organism evidence="2 3">
    <name type="scientific">Leucosporidium creatinivorum</name>
    <dbReference type="NCBI Taxonomy" id="106004"/>
    <lineage>
        <taxon>Eukaryota</taxon>
        <taxon>Fungi</taxon>
        <taxon>Dikarya</taxon>
        <taxon>Basidiomycota</taxon>
        <taxon>Pucciniomycotina</taxon>
        <taxon>Microbotryomycetes</taxon>
        <taxon>Leucosporidiales</taxon>
        <taxon>Leucosporidium</taxon>
    </lineage>
</organism>
<evidence type="ECO:0000313" key="2">
    <source>
        <dbReference type="EMBL" id="ORY74298.1"/>
    </source>
</evidence>
<feature type="compositionally biased region" description="Polar residues" evidence="1">
    <location>
        <begin position="478"/>
        <end position="496"/>
    </location>
</feature>
<keyword evidence="3" id="KW-1185">Reference proteome</keyword>
<feature type="compositionally biased region" description="Low complexity" evidence="1">
    <location>
        <begin position="140"/>
        <end position="153"/>
    </location>
</feature>
<feature type="compositionally biased region" description="Polar residues" evidence="1">
    <location>
        <begin position="360"/>
        <end position="369"/>
    </location>
</feature>
<feature type="region of interest" description="Disordered" evidence="1">
    <location>
        <begin position="1"/>
        <end position="199"/>
    </location>
</feature>
<evidence type="ECO:0000313" key="3">
    <source>
        <dbReference type="Proteomes" id="UP000193467"/>
    </source>
</evidence>
<feature type="compositionally biased region" description="Polar residues" evidence="1">
    <location>
        <begin position="899"/>
        <end position="913"/>
    </location>
</feature>
<feature type="compositionally biased region" description="Pro residues" evidence="1">
    <location>
        <begin position="557"/>
        <end position="571"/>
    </location>
</feature>
<evidence type="ECO:0000256" key="1">
    <source>
        <dbReference type="SAM" id="MobiDB-lite"/>
    </source>
</evidence>
<feature type="compositionally biased region" description="Polar residues" evidence="1">
    <location>
        <begin position="330"/>
        <end position="341"/>
    </location>
</feature>
<feature type="region of interest" description="Disordered" evidence="1">
    <location>
        <begin position="1124"/>
        <end position="1144"/>
    </location>
</feature>
<feature type="compositionally biased region" description="Low complexity" evidence="1">
    <location>
        <begin position="590"/>
        <end position="610"/>
    </location>
</feature>
<comment type="caution">
    <text evidence="2">The sequence shown here is derived from an EMBL/GenBank/DDBJ whole genome shotgun (WGS) entry which is preliminary data.</text>
</comment>